<evidence type="ECO:0000313" key="15">
    <source>
        <dbReference type="Ensembl" id="ENSLLEP00000006567.1"/>
    </source>
</evidence>
<comment type="similarity">
    <text evidence="1 13">Belongs to the SPC24 family.</text>
</comment>
<sequence length="202" mass="22908">MLHEQIKEYVEVSREIVKVLVSDNEAGALKKSLELQKSMLDTLLDTESKASQLVTALKSVEEKVAETLLDTEQTKQKTLSTLQNDEKALQAACQENASLETNIKYPFTVALYLEDLKVMEEEIVELEKEADEDTTVIIPSALYLAKLFHNVTKIEWDYNCDSTLIKGIHYGGDIAQPICIDSAQHSRIFMCDYLWSLLSTDW</sequence>
<evidence type="ECO:0000256" key="6">
    <source>
        <dbReference type="ARBA" id="ARBA00022838"/>
    </source>
</evidence>
<evidence type="ECO:0000256" key="4">
    <source>
        <dbReference type="ARBA" id="ARBA00022618"/>
    </source>
</evidence>
<comment type="function">
    <text evidence="11">Acts as a component of the essential kinetochore-associated NDC80 complex, which is required for chromosome segregation and spindle checkpoint activity. Required for kinetochore integrity and the organization of stable microtubule binding sites in the outer plate of the kinetochore. The NDC80 complex synergistically enhances the affinity of the SKA1 complex for microtubules and may allow the NDC80 complex to track depolymerizing microtubules.</text>
</comment>
<dbReference type="OrthoDB" id="6432863at2759"/>
<evidence type="ECO:0000256" key="11">
    <source>
        <dbReference type="ARBA" id="ARBA00045419"/>
    </source>
</evidence>
<evidence type="ECO:0000256" key="2">
    <source>
        <dbReference type="ARBA" id="ARBA00013690"/>
    </source>
</evidence>
<dbReference type="GO" id="GO:0007059">
    <property type="term" value="P:chromosome segregation"/>
    <property type="evidence" value="ECO:0007669"/>
    <property type="project" value="TreeGrafter"/>
</dbReference>
<dbReference type="GO" id="GO:0008017">
    <property type="term" value="F:microtubule binding"/>
    <property type="evidence" value="ECO:0007669"/>
    <property type="project" value="TreeGrafter"/>
</dbReference>
<keyword evidence="6 13" id="KW-0995">Kinetochore</keyword>
<evidence type="ECO:0000256" key="3">
    <source>
        <dbReference type="ARBA" id="ARBA00022454"/>
    </source>
</evidence>
<dbReference type="Gene3D" id="3.30.160.570">
    <property type="entry name" value="Ncd80 complex, Spc24 subunit"/>
    <property type="match status" value="1"/>
</dbReference>
<reference evidence="15" key="2">
    <citation type="submission" date="2025-09" db="UniProtKB">
        <authorList>
            <consortium name="Ensembl"/>
        </authorList>
    </citation>
    <scope>IDENTIFICATION</scope>
</reference>
<evidence type="ECO:0000313" key="16">
    <source>
        <dbReference type="Proteomes" id="UP000694569"/>
    </source>
</evidence>
<comment type="subcellular location">
    <subcellularLocation>
        <location evidence="13">Nucleus</location>
    </subcellularLocation>
    <subcellularLocation>
        <location evidence="13">Chromosome</location>
        <location evidence="13">Centromere</location>
        <location evidence="13">Kinetochore</location>
    </subcellularLocation>
</comment>
<dbReference type="InterPro" id="IPR013252">
    <property type="entry name" value="Ndc80_Spc24"/>
</dbReference>
<dbReference type="FunFam" id="3.30.160.570:FF:000001">
    <property type="entry name" value="SPC24, NDC80 kinetochore complex component"/>
    <property type="match status" value="1"/>
</dbReference>
<feature type="coiled-coil region" evidence="14">
    <location>
        <begin position="82"/>
        <end position="136"/>
    </location>
</feature>
<evidence type="ECO:0000256" key="8">
    <source>
        <dbReference type="ARBA" id="ARBA00023242"/>
    </source>
</evidence>
<dbReference type="GO" id="GO:0051301">
    <property type="term" value="P:cell division"/>
    <property type="evidence" value="ECO:0007669"/>
    <property type="project" value="UniProtKB-UniRule"/>
</dbReference>
<keyword evidence="3 13" id="KW-0158">Chromosome</keyword>
<evidence type="ECO:0000256" key="9">
    <source>
        <dbReference type="ARBA" id="ARBA00023306"/>
    </source>
</evidence>
<keyword evidence="10 13" id="KW-0137">Centromere</keyword>
<dbReference type="PANTHER" id="PTHR22142:SF2">
    <property type="entry name" value="KINETOCHORE PROTEIN SPC24"/>
    <property type="match status" value="1"/>
</dbReference>
<dbReference type="GeneTree" id="ENSGT00390000005584"/>
<dbReference type="Pfam" id="PF08286">
    <property type="entry name" value="Spc24"/>
    <property type="match status" value="1"/>
</dbReference>
<keyword evidence="8 13" id="KW-0539">Nucleus</keyword>
<keyword evidence="7 14" id="KW-0175">Coiled coil</keyword>
<evidence type="ECO:0000256" key="5">
    <source>
        <dbReference type="ARBA" id="ARBA00022776"/>
    </source>
</evidence>
<dbReference type="Proteomes" id="UP000694569">
    <property type="component" value="Unplaced"/>
</dbReference>
<dbReference type="Ensembl" id="ENSLLET00000006839.1">
    <property type="protein sequence ID" value="ENSLLEP00000006567.1"/>
    <property type="gene ID" value="ENSLLEG00000004143.1"/>
</dbReference>
<evidence type="ECO:0000256" key="12">
    <source>
        <dbReference type="ARBA" id="ARBA00065771"/>
    </source>
</evidence>
<accession>A0A8C5LZI0</accession>
<proteinExistence type="inferred from homology"/>
<keyword evidence="9 13" id="KW-0131">Cell cycle</keyword>
<keyword evidence="5 13" id="KW-0498">Mitosis</keyword>
<comment type="subunit">
    <text evidence="12">Component of the NDC80 complex, which is composed of ndc80, cdca1, spbc24 and spbc25. The NDC80 complex interacts with mis12 and zwint.</text>
</comment>
<evidence type="ECO:0000256" key="14">
    <source>
        <dbReference type="SAM" id="Coils"/>
    </source>
</evidence>
<evidence type="ECO:0000256" key="13">
    <source>
        <dbReference type="RuleBase" id="RU368011"/>
    </source>
</evidence>
<dbReference type="AlphaFoldDB" id="A0A8C5LZI0"/>
<dbReference type="PANTHER" id="PTHR22142">
    <property type="match status" value="1"/>
</dbReference>
<protein>
    <recommendedName>
        <fullName evidence="2 13">Kinetochore protein Spc24</fullName>
    </recommendedName>
</protein>
<evidence type="ECO:0000256" key="1">
    <source>
        <dbReference type="ARBA" id="ARBA00007804"/>
    </source>
</evidence>
<dbReference type="GO" id="GO:0005634">
    <property type="term" value="C:nucleus"/>
    <property type="evidence" value="ECO:0007669"/>
    <property type="project" value="UniProtKB-SubCell"/>
</dbReference>
<reference evidence="15" key="1">
    <citation type="submission" date="2025-08" db="UniProtKB">
        <authorList>
            <consortium name="Ensembl"/>
        </authorList>
    </citation>
    <scope>IDENTIFICATION</scope>
</reference>
<keyword evidence="4 13" id="KW-0132">Cell division</keyword>
<dbReference type="GO" id="GO:0031262">
    <property type="term" value="C:Ndc80 complex"/>
    <property type="evidence" value="ECO:0007669"/>
    <property type="project" value="TreeGrafter"/>
</dbReference>
<name>A0A8C5LZI0_9ANUR</name>
<evidence type="ECO:0000256" key="7">
    <source>
        <dbReference type="ARBA" id="ARBA00023054"/>
    </source>
</evidence>
<dbReference type="CDD" id="cd11565">
    <property type="entry name" value="RWD_Spc24"/>
    <property type="match status" value="1"/>
</dbReference>
<evidence type="ECO:0000256" key="10">
    <source>
        <dbReference type="ARBA" id="ARBA00023328"/>
    </source>
</evidence>
<keyword evidence="16" id="KW-1185">Reference proteome</keyword>
<organism evidence="15 16">
    <name type="scientific">Leptobrachium leishanense</name>
    <name type="common">Leishan spiny toad</name>
    <dbReference type="NCBI Taxonomy" id="445787"/>
    <lineage>
        <taxon>Eukaryota</taxon>
        <taxon>Metazoa</taxon>
        <taxon>Chordata</taxon>
        <taxon>Craniata</taxon>
        <taxon>Vertebrata</taxon>
        <taxon>Euteleostomi</taxon>
        <taxon>Amphibia</taxon>
        <taxon>Batrachia</taxon>
        <taxon>Anura</taxon>
        <taxon>Pelobatoidea</taxon>
        <taxon>Megophryidae</taxon>
        <taxon>Leptobrachium</taxon>
    </lineage>
</organism>